<dbReference type="AlphaFoldDB" id="A0A2M7G1L4"/>
<reference evidence="3 4" key="1">
    <citation type="submission" date="2017-09" db="EMBL/GenBank/DDBJ databases">
        <title>Depth-based differentiation of microbial function through sediment-hosted aquifers and enrichment of novel symbionts in the deep terrestrial subsurface.</title>
        <authorList>
            <person name="Probst A.J."/>
            <person name="Ladd B."/>
            <person name="Jarett J.K."/>
            <person name="Geller-Mcgrath D.E."/>
            <person name="Sieber C.M."/>
            <person name="Emerson J.B."/>
            <person name="Anantharaman K."/>
            <person name="Thomas B.C."/>
            <person name="Malmstrom R."/>
            <person name="Stieglmeier M."/>
            <person name="Klingl A."/>
            <person name="Woyke T."/>
            <person name="Ryan C.M."/>
            <person name="Banfield J.F."/>
        </authorList>
    </citation>
    <scope>NUCLEOTIDE SEQUENCE [LARGE SCALE GENOMIC DNA]</scope>
    <source>
        <strain evidence="3">CG17_big_fil_post_rev_8_21_14_2_50_48_46</strain>
    </source>
</reference>
<feature type="signal peptide" evidence="1">
    <location>
        <begin position="1"/>
        <end position="23"/>
    </location>
</feature>
<protein>
    <submittedName>
        <fullName evidence="3">Amidase</fullName>
    </submittedName>
</protein>
<dbReference type="InterPro" id="IPR052739">
    <property type="entry name" value="FAAH2"/>
</dbReference>
<dbReference type="EMBL" id="PFFQ01000053">
    <property type="protein sequence ID" value="PIW15220.1"/>
    <property type="molecule type" value="Genomic_DNA"/>
</dbReference>
<proteinExistence type="predicted"/>
<evidence type="ECO:0000313" key="3">
    <source>
        <dbReference type="EMBL" id="PIW15220.1"/>
    </source>
</evidence>
<name>A0A2M7G1L4_9BACT</name>
<evidence type="ECO:0000259" key="2">
    <source>
        <dbReference type="Pfam" id="PF01425"/>
    </source>
</evidence>
<comment type="caution">
    <text evidence="3">The sequence shown here is derived from an EMBL/GenBank/DDBJ whole genome shotgun (WGS) entry which is preliminary data.</text>
</comment>
<evidence type="ECO:0000313" key="4">
    <source>
        <dbReference type="Proteomes" id="UP000231019"/>
    </source>
</evidence>
<dbReference type="InterPro" id="IPR036928">
    <property type="entry name" value="AS_sf"/>
</dbReference>
<keyword evidence="1" id="KW-0732">Signal</keyword>
<feature type="chain" id="PRO_5014973603" evidence="1">
    <location>
        <begin position="24"/>
        <end position="560"/>
    </location>
</feature>
<dbReference type="InterPro" id="IPR023631">
    <property type="entry name" value="Amidase_dom"/>
</dbReference>
<dbReference type="Pfam" id="PF01425">
    <property type="entry name" value="Amidase"/>
    <property type="match status" value="1"/>
</dbReference>
<evidence type="ECO:0000256" key="1">
    <source>
        <dbReference type="SAM" id="SignalP"/>
    </source>
</evidence>
<dbReference type="PROSITE" id="PS51257">
    <property type="entry name" value="PROKAR_LIPOPROTEIN"/>
    <property type="match status" value="1"/>
</dbReference>
<dbReference type="PIRSF" id="PIRSF001221">
    <property type="entry name" value="Amidase_fungi"/>
    <property type="match status" value="1"/>
</dbReference>
<organism evidence="3 4">
    <name type="scientific">bacterium (Candidatus Blackallbacteria) CG17_big_fil_post_rev_8_21_14_2_50_48_46</name>
    <dbReference type="NCBI Taxonomy" id="2014261"/>
    <lineage>
        <taxon>Bacteria</taxon>
        <taxon>Candidatus Blackallbacteria</taxon>
    </lineage>
</organism>
<dbReference type="GO" id="GO:0012505">
    <property type="term" value="C:endomembrane system"/>
    <property type="evidence" value="ECO:0007669"/>
    <property type="project" value="TreeGrafter"/>
</dbReference>
<gene>
    <name evidence="3" type="ORF">COW36_17515</name>
</gene>
<dbReference type="Gene3D" id="3.90.1300.10">
    <property type="entry name" value="Amidase signature (AS) domain"/>
    <property type="match status" value="1"/>
</dbReference>
<accession>A0A2M7G1L4</accession>
<dbReference type="PANTHER" id="PTHR43372:SF4">
    <property type="entry name" value="FATTY-ACID AMIDE HYDROLASE 2"/>
    <property type="match status" value="1"/>
</dbReference>
<feature type="domain" description="Amidase" evidence="2">
    <location>
        <begin position="84"/>
        <end position="529"/>
    </location>
</feature>
<dbReference type="PANTHER" id="PTHR43372">
    <property type="entry name" value="FATTY-ACID AMIDE HYDROLASE"/>
    <property type="match status" value="1"/>
</dbReference>
<dbReference type="Proteomes" id="UP000231019">
    <property type="component" value="Unassembled WGS sequence"/>
</dbReference>
<sequence length="560" mass="61028">MNRVWILMLSLSILISSCASRNAAQEKRGEPSMEKLNMELKKMLFAISKEPRALTWQTEASKIINKSTQELASEIQSGALSSEEVVVSFLERIITLNPAYNAIVTLNAESALARAREADQALRSGIRWGPLHGVPFTIKDTYQTAGVRTSAGYPPLKDFIPEENAVVVQRLLDAGAILLGKTNTPTLAMDMQTTNPIFGVTGNSVNPDWSAGGSSGGASVAVALRMTPFEFGSDLAGSIRLPAAFNGVYGLRPSHGLVSMRGHIPPLPTELNGIRRMAVAGPITHTLADLEFLLRIVAGPGPGDYRVKPLQDTKKAPLSQRPLKVVWADNLGGIPVETEIQNAMATYIEQLANAGVSVQKGSPPDFPYEKAWETWGAFVGLQGGYEQSNFMRSLGDFFTKATVANTPMQRKIVGPISVPGYMQAMEIQDQCIDILERFTEPYDVFIVPVASVTAFPHFKSTRTFGNFSVYDAPMKVNAENIPYYVATQSYTTLFSLTESPVITLPIGHDKKGAPIGIQLVGRRFHDLELIRVAEALEQIVTPPRKVNAHAGKERSSFRVL</sequence>
<dbReference type="SUPFAM" id="SSF75304">
    <property type="entry name" value="Amidase signature (AS) enzymes"/>
    <property type="match status" value="1"/>
</dbReference>